<keyword evidence="1" id="KW-0677">Repeat</keyword>
<evidence type="ECO:0000313" key="4">
    <source>
        <dbReference type="EMBL" id="QTD51356.1"/>
    </source>
</evidence>
<dbReference type="CDD" id="cd05819">
    <property type="entry name" value="NHL"/>
    <property type="match status" value="2"/>
</dbReference>
<keyword evidence="5" id="KW-1185">Reference proteome</keyword>
<evidence type="ECO:0000313" key="5">
    <source>
        <dbReference type="Proteomes" id="UP000663929"/>
    </source>
</evidence>
<organism evidence="4 5">
    <name type="scientific">Sulfidibacter corallicola</name>
    <dbReference type="NCBI Taxonomy" id="2818388"/>
    <lineage>
        <taxon>Bacteria</taxon>
        <taxon>Pseudomonadati</taxon>
        <taxon>Acidobacteriota</taxon>
        <taxon>Holophagae</taxon>
        <taxon>Acanthopleuribacterales</taxon>
        <taxon>Acanthopleuribacteraceae</taxon>
        <taxon>Sulfidibacter</taxon>
    </lineage>
</organism>
<accession>A0A8A4TN13</accession>
<feature type="repeat" description="NHL" evidence="2">
    <location>
        <begin position="397"/>
        <end position="440"/>
    </location>
</feature>
<gene>
    <name evidence="4" type="ORF">J3U87_02710</name>
</gene>
<dbReference type="KEGG" id="scor:J3U87_02710"/>
<dbReference type="PROSITE" id="PS51125">
    <property type="entry name" value="NHL"/>
    <property type="match status" value="2"/>
</dbReference>
<dbReference type="Gene3D" id="2.120.10.30">
    <property type="entry name" value="TolB, C-terminal domain"/>
    <property type="match status" value="2"/>
</dbReference>
<dbReference type="GO" id="GO:0008270">
    <property type="term" value="F:zinc ion binding"/>
    <property type="evidence" value="ECO:0007669"/>
    <property type="project" value="UniProtKB-KW"/>
</dbReference>
<feature type="compositionally biased region" description="Basic and acidic residues" evidence="3">
    <location>
        <begin position="552"/>
        <end position="568"/>
    </location>
</feature>
<feature type="region of interest" description="Disordered" evidence="3">
    <location>
        <begin position="1285"/>
        <end position="1317"/>
    </location>
</feature>
<evidence type="ECO:0000256" key="2">
    <source>
        <dbReference type="PROSITE-ProRule" id="PRU00504"/>
    </source>
</evidence>
<dbReference type="PANTHER" id="PTHR24104:SF25">
    <property type="entry name" value="PROTEIN LIN-41"/>
    <property type="match status" value="1"/>
</dbReference>
<feature type="region of interest" description="Disordered" evidence="3">
    <location>
        <begin position="547"/>
        <end position="568"/>
    </location>
</feature>
<dbReference type="InterPro" id="IPR050952">
    <property type="entry name" value="TRIM-NHL_E3_ligases"/>
</dbReference>
<dbReference type="PANTHER" id="PTHR24104">
    <property type="entry name" value="E3 UBIQUITIN-PROTEIN LIGASE NHLRC1-RELATED"/>
    <property type="match status" value="1"/>
</dbReference>
<evidence type="ECO:0008006" key="6">
    <source>
        <dbReference type="Google" id="ProtNLM"/>
    </source>
</evidence>
<name>A0A8A4TN13_SULCO</name>
<evidence type="ECO:0000256" key="1">
    <source>
        <dbReference type="ARBA" id="ARBA00022737"/>
    </source>
</evidence>
<dbReference type="InterPro" id="IPR011042">
    <property type="entry name" value="6-blade_b-propeller_TolB-like"/>
</dbReference>
<protein>
    <recommendedName>
        <fullName evidence="6">NHL repeat-containing protein</fullName>
    </recommendedName>
</protein>
<dbReference type="SUPFAM" id="SSF63829">
    <property type="entry name" value="Calcium-dependent phosphotriesterase"/>
    <property type="match status" value="1"/>
</dbReference>
<dbReference type="SUPFAM" id="SSF101898">
    <property type="entry name" value="NHL repeat"/>
    <property type="match status" value="2"/>
</dbReference>
<sequence length="1401" mass="155559">METDVHLIIVTFDPSAGERIPVPQARVRVFHDGSFGNPEISGGAHTTDAQGLVTVPITHEEGGEGDLIPYFEIELDEADRSLGTQRGADLVLPAIWATTHHYGDPVPLIAEHADPANPFVIHIGLEAELRLSYADFHPSGLRNPMALPEDCGRLRLVDVDSPGVFQIFNPDDGLSGFGRDGLGQVIEVGDVDGALPFFDEWPTTYHAWDSIAVGSIAIDDLAPIVDPPGLPVGNLGGGSYGQVGPLGSHHEGFVLLCDDNQVHRFYPDGTYFETLGDPRNQNFVQPAGLAPDGHGNVFLSDRGGNFLSIYVPQMRYNPLGGLFSIDSVVSVMGTGGFILSQPAGMAVLPHPDLEGTELLLVANSGLGEILVFEVVITSAVPKARLFAESPRVELHFKTRFGSQGNGPDQFQQPLDVAVDAANNIWVADPGLNRVSHWTYDRANDSFDPQGLVGKPDFSAGSGSGEFDQPVAVVVDVTRHFLYVADKDNHRIVRLDSRSGTELKTWIPQIDGADVTPVGLAMDPRGRITVADENAGRVLHAEVFDADGSARTGADDPRPLGEPWHDRTHPTHMQAPAYVMLDGEQRLWVSDTGNRRVLRFSRNANRVLELEAGATLTHPDLRTPVGLALASDGTLCVADRDRHVVRLFQGGAPTVLIGVDGTSGNDDAHLDGPHGLAIRNDDAGEALYIADTENNRIQVFSLAGVFQKTLDPPPQTFERPHDLVFDDAGFLYITNTLQQEIVRYDASDAYLGAIRLDQFSETLQHPIGISVDHDQRLLVTDSTQAKVYRLTPDHQVGATESLTAYWDFENLLNQDLEDRRIYNRDLELQVRPHLPSRAVVDAEGLLAIADTGRHRVRLMRTCTRWVGNFFEIGRHTGVDNLPDLEVRLETVVTWPELEVTVQVGDVSIFDETQTYTSPESSEFLGDRYTHEAIISGDRTAEAINVLRVVREFQTWLRALTAEANPFHWGHHVSNRLYVFDMITHLVNPGSYYFMDVNLDDDGRGRGGDGWDNGNTVHEVGHHVVAKADGSHPPLSIIGLIQIGGSHSRRQIHNQTKVFSEGFASFFQASWGSEYGMMHRQRGYFARPAFSTQDLDELEEDDREVFLYGGPFTSPVPIFDEPGQGLFSEGYLTNMLYQFQNLLINPGIGFADNPAFWHYFNVPFSEEASRRFVDFFWRPFRMWPSDEWDDLSRFYLTSLLRSVKDNQPGFLQMVYAFFELHNMLMPRMAVTHEEEDDELDDWDSVDVAADGAAILAIRLTDIHGDPLENYAIRLSCNDDINRFTVLSNPVPPSARGRIDPNPGPPDRETLTQTDGSGNLRVRFRPDQVPAPISEEILTIEYQPDFERDQIFSPPEPTDTREITLRRLFLHQARLFCKSWRTAGTTIGNWGAHIRHRVPFEVES</sequence>
<feature type="repeat" description="NHL" evidence="2">
    <location>
        <begin position="660"/>
        <end position="702"/>
    </location>
</feature>
<evidence type="ECO:0000256" key="3">
    <source>
        <dbReference type="SAM" id="MobiDB-lite"/>
    </source>
</evidence>
<dbReference type="RefSeq" id="WP_237381487.1">
    <property type="nucleotide sequence ID" value="NZ_CP071793.1"/>
</dbReference>
<proteinExistence type="predicted"/>
<dbReference type="InterPro" id="IPR001258">
    <property type="entry name" value="NHL_repeat"/>
</dbReference>
<dbReference type="Proteomes" id="UP000663929">
    <property type="component" value="Chromosome"/>
</dbReference>
<reference evidence="4" key="1">
    <citation type="submission" date="2021-03" db="EMBL/GenBank/DDBJ databases">
        <title>Acanthopleuribacteraceae sp. M133.</title>
        <authorList>
            <person name="Wang G."/>
        </authorList>
    </citation>
    <scope>NUCLEOTIDE SEQUENCE</scope>
    <source>
        <strain evidence="4">M133</strain>
    </source>
</reference>
<dbReference type="EMBL" id="CP071793">
    <property type="protein sequence ID" value="QTD51356.1"/>
    <property type="molecule type" value="Genomic_DNA"/>
</dbReference>